<evidence type="ECO:0000256" key="1">
    <source>
        <dbReference type="SAM" id="MobiDB-lite"/>
    </source>
</evidence>
<proteinExistence type="predicted"/>
<evidence type="ECO:0000313" key="2">
    <source>
        <dbReference type="EMBL" id="GGT29059.1"/>
    </source>
</evidence>
<keyword evidence="3" id="KW-1185">Reference proteome</keyword>
<dbReference type="Proteomes" id="UP000619486">
    <property type="component" value="Unassembled WGS sequence"/>
</dbReference>
<accession>A0A918H060</accession>
<feature type="compositionally biased region" description="Pro residues" evidence="1">
    <location>
        <begin position="177"/>
        <end position="198"/>
    </location>
</feature>
<protein>
    <submittedName>
        <fullName evidence="2">Uncharacterized protein</fullName>
    </submittedName>
</protein>
<gene>
    <name evidence="2" type="ORF">GCM10014713_23160</name>
</gene>
<feature type="region of interest" description="Disordered" evidence="1">
    <location>
        <begin position="157"/>
        <end position="287"/>
    </location>
</feature>
<name>A0A918H060_9ACTN</name>
<reference evidence="2" key="1">
    <citation type="journal article" date="2014" name="Int. J. Syst. Evol. Microbiol.">
        <title>Complete genome sequence of Corynebacterium casei LMG S-19264T (=DSM 44701T), isolated from a smear-ripened cheese.</title>
        <authorList>
            <consortium name="US DOE Joint Genome Institute (JGI-PGF)"/>
            <person name="Walter F."/>
            <person name="Albersmeier A."/>
            <person name="Kalinowski J."/>
            <person name="Ruckert C."/>
        </authorList>
    </citation>
    <scope>NUCLEOTIDE SEQUENCE</scope>
    <source>
        <strain evidence="2">JCM 3172</strain>
    </source>
</reference>
<evidence type="ECO:0000313" key="3">
    <source>
        <dbReference type="Proteomes" id="UP000619486"/>
    </source>
</evidence>
<sequence length="330" mass="34899">MADSGAVDMDIDEVVGELYGLRPSEFIAARDTYAARARSAGDAAAAQRIAGLRRPTLAVWASNLLARRRPAEAEQFLQLGRALREAHRSLDAAQLRDLGHQQHQVMAALAHQARDLAGEAGQSVSDSVVQEVEQILRAVLTDEDVARQWAAGSLEKAPSAPVGFTGLEPAPGVTPARTPPKAPGGQPAPAPPAAPAAPAPGAAGTKRSTRAADKRRAAQLERARAQAREATRQAERADGAVEEAEQAQAEATGRAEESGERVADLEGRLREARQEHRTARTAADLATRELREARAEAKAARRTADTARRALELLSLSAESETEEGPDDGA</sequence>
<reference evidence="2" key="2">
    <citation type="submission" date="2020-09" db="EMBL/GenBank/DDBJ databases">
        <authorList>
            <person name="Sun Q."/>
            <person name="Ohkuma M."/>
        </authorList>
    </citation>
    <scope>NUCLEOTIDE SEQUENCE</scope>
    <source>
        <strain evidence="2">JCM 3172</strain>
    </source>
</reference>
<feature type="compositionally biased region" description="Basic and acidic residues" evidence="1">
    <location>
        <begin position="253"/>
        <end position="278"/>
    </location>
</feature>
<dbReference type="EMBL" id="BMQQ01000007">
    <property type="protein sequence ID" value="GGT29059.1"/>
    <property type="molecule type" value="Genomic_DNA"/>
</dbReference>
<comment type="caution">
    <text evidence="2">The sequence shown here is derived from an EMBL/GenBank/DDBJ whole genome shotgun (WGS) entry which is preliminary data.</text>
</comment>
<organism evidence="2 3">
    <name type="scientific">Streptomyces purpureus</name>
    <dbReference type="NCBI Taxonomy" id="1951"/>
    <lineage>
        <taxon>Bacteria</taxon>
        <taxon>Bacillati</taxon>
        <taxon>Actinomycetota</taxon>
        <taxon>Actinomycetes</taxon>
        <taxon>Kitasatosporales</taxon>
        <taxon>Streptomycetaceae</taxon>
        <taxon>Streptomyces</taxon>
    </lineage>
</organism>
<dbReference type="AlphaFoldDB" id="A0A918H060"/>
<feature type="compositionally biased region" description="Basic and acidic residues" evidence="1">
    <location>
        <begin position="210"/>
        <end position="239"/>
    </location>
</feature>